<dbReference type="InterPro" id="IPR007487">
    <property type="entry name" value="ABC_transpt-TYRBP-like"/>
</dbReference>
<keyword evidence="6" id="KW-0418">Kinase</keyword>
<evidence type="ECO:0000313" key="7">
    <source>
        <dbReference type="Proteomes" id="UP001156882"/>
    </source>
</evidence>
<dbReference type="Gene3D" id="1.10.287.130">
    <property type="match status" value="1"/>
</dbReference>
<keyword evidence="4" id="KW-0812">Transmembrane</keyword>
<proteinExistence type="predicted"/>
<dbReference type="InterPro" id="IPR003594">
    <property type="entry name" value="HATPase_dom"/>
</dbReference>
<dbReference type="SMART" id="SM00387">
    <property type="entry name" value="HATPase_c"/>
    <property type="match status" value="1"/>
</dbReference>
<dbReference type="EC" id="2.7.13.3" evidence="2"/>
<dbReference type="InterPro" id="IPR036097">
    <property type="entry name" value="HisK_dim/P_sf"/>
</dbReference>
<dbReference type="PROSITE" id="PS50109">
    <property type="entry name" value="HIS_KIN"/>
    <property type="match status" value="1"/>
</dbReference>
<dbReference type="InterPro" id="IPR003661">
    <property type="entry name" value="HisK_dim/P_dom"/>
</dbReference>
<evidence type="ECO:0000256" key="2">
    <source>
        <dbReference type="ARBA" id="ARBA00012438"/>
    </source>
</evidence>
<dbReference type="PRINTS" id="PR00344">
    <property type="entry name" value="BCTRLSENSOR"/>
</dbReference>
<protein>
    <recommendedName>
        <fullName evidence="2">histidine kinase</fullName>
        <ecNumber evidence="2">2.7.13.3</ecNumber>
    </recommendedName>
</protein>
<comment type="catalytic activity">
    <reaction evidence="1">
        <text>ATP + protein L-histidine = ADP + protein N-phospho-L-histidine.</text>
        <dbReference type="EC" id="2.7.13.3"/>
    </reaction>
</comment>
<dbReference type="SMART" id="SM00388">
    <property type="entry name" value="HisKA"/>
    <property type="match status" value="1"/>
</dbReference>
<name>A0ABQ6CMY5_9HYPH</name>
<evidence type="ECO:0000259" key="5">
    <source>
        <dbReference type="PROSITE" id="PS50109"/>
    </source>
</evidence>
<dbReference type="InterPro" id="IPR036890">
    <property type="entry name" value="HATPase_C_sf"/>
</dbReference>
<keyword evidence="4" id="KW-1133">Transmembrane helix</keyword>
<dbReference type="InterPro" id="IPR004358">
    <property type="entry name" value="Sig_transdc_His_kin-like_C"/>
</dbReference>
<dbReference type="SUPFAM" id="SSF47384">
    <property type="entry name" value="Homodimeric domain of signal transducing histidine kinase"/>
    <property type="match status" value="1"/>
</dbReference>
<evidence type="ECO:0000256" key="1">
    <source>
        <dbReference type="ARBA" id="ARBA00000085"/>
    </source>
</evidence>
<evidence type="ECO:0000256" key="4">
    <source>
        <dbReference type="SAM" id="Phobius"/>
    </source>
</evidence>
<dbReference type="EMBL" id="BSPC01000052">
    <property type="protein sequence ID" value="GLS21691.1"/>
    <property type="molecule type" value="Genomic_DNA"/>
</dbReference>
<dbReference type="Gene3D" id="3.30.565.10">
    <property type="entry name" value="Histidine kinase-like ATPase, C-terminal domain"/>
    <property type="match status" value="1"/>
</dbReference>
<keyword evidence="3" id="KW-0597">Phosphoprotein</keyword>
<evidence type="ECO:0000313" key="6">
    <source>
        <dbReference type="EMBL" id="GLS21691.1"/>
    </source>
</evidence>
<keyword evidence="4" id="KW-0472">Membrane</keyword>
<organism evidence="6 7">
    <name type="scientific">Labrys miyagiensis</name>
    <dbReference type="NCBI Taxonomy" id="346912"/>
    <lineage>
        <taxon>Bacteria</taxon>
        <taxon>Pseudomonadati</taxon>
        <taxon>Pseudomonadota</taxon>
        <taxon>Alphaproteobacteria</taxon>
        <taxon>Hyphomicrobiales</taxon>
        <taxon>Xanthobacteraceae</taxon>
        <taxon>Labrys</taxon>
    </lineage>
</organism>
<dbReference type="RefSeq" id="WP_284314694.1">
    <property type="nucleotide sequence ID" value="NZ_BSPC01000052.1"/>
</dbReference>
<dbReference type="Pfam" id="PF04392">
    <property type="entry name" value="ABC_sub_bind"/>
    <property type="match status" value="1"/>
</dbReference>
<accession>A0ABQ6CMY5</accession>
<dbReference type="GO" id="GO:0016301">
    <property type="term" value="F:kinase activity"/>
    <property type="evidence" value="ECO:0007669"/>
    <property type="project" value="UniProtKB-KW"/>
</dbReference>
<gene>
    <name evidence="6" type="ORF">GCM10007874_47080</name>
</gene>
<dbReference type="SUPFAM" id="SSF55874">
    <property type="entry name" value="ATPase domain of HSP90 chaperone/DNA topoisomerase II/histidine kinase"/>
    <property type="match status" value="1"/>
</dbReference>
<evidence type="ECO:0000256" key="3">
    <source>
        <dbReference type="ARBA" id="ARBA00022553"/>
    </source>
</evidence>
<dbReference type="Proteomes" id="UP001156882">
    <property type="component" value="Unassembled WGS sequence"/>
</dbReference>
<keyword evidence="6" id="KW-0808">Transferase</keyword>
<dbReference type="InterPro" id="IPR005467">
    <property type="entry name" value="His_kinase_dom"/>
</dbReference>
<comment type="caution">
    <text evidence="6">The sequence shown here is derived from an EMBL/GenBank/DDBJ whole genome shotgun (WGS) entry which is preliminary data.</text>
</comment>
<reference evidence="7" key="1">
    <citation type="journal article" date="2019" name="Int. J. Syst. Evol. Microbiol.">
        <title>The Global Catalogue of Microorganisms (GCM) 10K type strain sequencing project: providing services to taxonomists for standard genome sequencing and annotation.</title>
        <authorList>
            <consortium name="The Broad Institute Genomics Platform"/>
            <consortium name="The Broad Institute Genome Sequencing Center for Infectious Disease"/>
            <person name="Wu L."/>
            <person name="Ma J."/>
        </authorList>
    </citation>
    <scope>NUCLEOTIDE SEQUENCE [LARGE SCALE GENOMIC DNA]</scope>
    <source>
        <strain evidence="7">NBRC 101365</strain>
    </source>
</reference>
<dbReference type="PANTHER" id="PTHR43065">
    <property type="entry name" value="SENSOR HISTIDINE KINASE"/>
    <property type="match status" value="1"/>
</dbReference>
<keyword evidence="7" id="KW-1185">Reference proteome</keyword>
<sequence>MTAIARGFLAFVLLNHFVPLAVRGETLPKSVLVIEEADANRGPYYTTMFSALRARLYASNRPLSLYIENLDLPFFEGPEYEETLEQFLARKYRDRPIDVVITIGQGALRRAIDWRSQIWSGAAIVFADVTDDAIEARNLPAYVTGRTIKLRLEDMVEAAHAIVPGLEQVVIVGAPFDSQAAIAFKRFANEIPAISPNVKVADLTGLPIAELSKRVSALPEKSAILYTPIYSDGNGAQLLPAEAVTRLAETANRPIIANVETYIDRGAVGGYMLSPAITGDEAAGLALQILDGVQPSQIPVAVGNSLRPVFNWTGLQRWGVDESSLPPGSEIRNRPSPIWRQYPAQTAIVFAVVLLQSLFIVALLYEHRRRRRAELEVRARSNELAHVNRRATAGELSASIAHEVNQPLGAILANTEVCEMLIKKPDLDVQLIEEVLGDIKSENYRASEVIVRLQRLMRRAEPQKEDIELNELVKDVLKFVAGQAGAHEIDLGEELSAEPLRVHADPIQLQQVVMNLILNAIDAICEAASSSVRRVVVRTRQMGSDVAEIAVFDTGPGIAADRRMRMFEPFFTTKPQGMGMGLSIARTIIQAHGGAIRAESRDGGGAVFRVQLPLDDVEGRKNQRTR</sequence>
<dbReference type="CDD" id="cd00082">
    <property type="entry name" value="HisKA"/>
    <property type="match status" value="1"/>
</dbReference>
<dbReference type="Pfam" id="PF02518">
    <property type="entry name" value="HATPase_c"/>
    <property type="match status" value="1"/>
</dbReference>
<feature type="transmembrane region" description="Helical" evidence="4">
    <location>
        <begin position="342"/>
        <end position="365"/>
    </location>
</feature>
<feature type="domain" description="Histidine kinase" evidence="5">
    <location>
        <begin position="399"/>
        <end position="616"/>
    </location>
</feature>
<dbReference type="PANTHER" id="PTHR43065:SF42">
    <property type="entry name" value="TWO-COMPONENT SENSOR PPRA"/>
    <property type="match status" value="1"/>
</dbReference>
<dbReference type="Gene3D" id="3.40.50.2300">
    <property type="match status" value="2"/>
</dbReference>